<dbReference type="EMBL" id="CM023471">
    <property type="protein sequence ID" value="KAH7965880.1"/>
    <property type="molecule type" value="Genomic_DNA"/>
</dbReference>
<dbReference type="Proteomes" id="UP000821865">
    <property type="component" value="Chromosome 2"/>
</dbReference>
<reference evidence="1" key="1">
    <citation type="submission" date="2020-05" db="EMBL/GenBank/DDBJ databases">
        <title>Large-scale comparative analyses of tick genomes elucidate their genetic diversity and vector capacities.</title>
        <authorList>
            <person name="Jia N."/>
            <person name="Wang J."/>
            <person name="Shi W."/>
            <person name="Du L."/>
            <person name="Sun Y."/>
            <person name="Zhan W."/>
            <person name="Jiang J."/>
            <person name="Wang Q."/>
            <person name="Zhang B."/>
            <person name="Ji P."/>
            <person name="Sakyi L.B."/>
            <person name="Cui X."/>
            <person name="Yuan T."/>
            <person name="Jiang B."/>
            <person name="Yang W."/>
            <person name="Lam T.T.-Y."/>
            <person name="Chang Q."/>
            <person name="Ding S."/>
            <person name="Wang X."/>
            <person name="Zhu J."/>
            <person name="Ruan X."/>
            <person name="Zhao L."/>
            <person name="Wei J."/>
            <person name="Que T."/>
            <person name="Du C."/>
            <person name="Cheng J."/>
            <person name="Dai P."/>
            <person name="Han X."/>
            <person name="Huang E."/>
            <person name="Gao Y."/>
            <person name="Liu J."/>
            <person name="Shao H."/>
            <person name="Ye R."/>
            <person name="Li L."/>
            <person name="Wei W."/>
            <person name="Wang X."/>
            <person name="Wang C."/>
            <person name="Yang T."/>
            <person name="Huo Q."/>
            <person name="Li W."/>
            <person name="Guo W."/>
            <person name="Chen H."/>
            <person name="Zhou L."/>
            <person name="Ni X."/>
            <person name="Tian J."/>
            <person name="Zhou Y."/>
            <person name="Sheng Y."/>
            <person name="Liu T."/>
            <person name="Pan Y."/>
            <person name="Xia L."/>
            <person name="Li J."/>
            <person name="Zhao F."/>
            <person name="Cao W."/>
        </authorList>
    </citation>
    <scope>NUCLEOTIDE SEQUENCE</scope>
    <source>
        <strain evidence="1">Dsil-2018</strain>
    </source>
</reference>
<evidence type="ECO:0000313" key="2">
    <source>
        <dbReference type="Proteomes" id="UP000821865"/>
    </source>
</evidence>
<organism evidence="1 2">
    <name type="scientific">Dermacentor silvarum</name>
    <name type="common">Tick</name>
    <dbReference type="NCBI Taxonomy" id="543639"/>
    <lineage>
        <taxon>Eukaryota</taxon>
        <taxon>Metazoa</taxon>
        <taxon>Ecdysozoa</taxon>
        <taxon>Arthropoda</taxon>
        <taxon>Chelicerata</taxon>
        <taxon>Arachnida</taxon>
        <taxon>Acari</taxon>
        <taxon>Parasitiformes</taxon>
        <taxon>Ixodida</taxon>
        <taxon>Ixodoidea</taxon>
        <taxon>Ixodidae</taxon>
        <taxon>Rhipicephalinae</taxon>
        <taxon>Dermacentor</taxon>
    </lineage>
</organism>
<proteinExistence type="predicted"/>
<accession>A0ACB8DD45</accession>
<comment type="caution">
    <text evidence="1">The sequence shown here is derived from an EMBL/GenBank/DDBJ whole genome shotgun (WGS) entry which is preliminary data.</text>
</comment>
<keyword evidence="2" id="KW-1185">Reference proteome</keyword>
<gene>
    <name evidence="1" type="ORF">HPB49_011801</name>
</gene>
<name>A0ACB8DD45_DERSI</name>
<evidence type="ECO:0000313" key="1">
    <source>
        <dbReference type="EMBL" id="KAH7965880.1"/>
    </source>
</evidence>
<protein>
    <submittedName>
        <fullName evidence="1">Uncharacterized protein</fullName>
    </submittedName>
</protein>
<sequence length="284" mass="32970">MALKEVWELPKDGVCDFTFYQARERVRALLDSSKSKRDARLELLFRTAAMHVKTEYGVSFDYETRDILPKLLSEDALAQDSLESFWKKKIYHYAYLTLPYFDLDDTSYKSVYYALKDSAHWALQELPKRHLGHTRFFLSVALGGRVYDTPEKQAFLAKSGTDAGTPLWIDMAKVCGNTSWVEGFHDTTPIGAYYENVNASKMVTYDNDRSFRDKLCRGKKSLLKANYGLVAYNVHLDDANNKCRTGGYKHLKFLRKLERFLNERFVADYDYDECTKLWGGIERK</sequence>